<dbReference type="EnsemblPlants" id="OPUNC06G18650.1">
    <property type="protein sequence ID" value="OPUNC06G18650.1"/>
    <property type="gene ID" value="OPUNC06G18650"/>
</dbReference>
<protein>
    <submittedName>
        <fullName evidence="2">Uncharacterized protein</fullName>
    </submittedName>
</protein>
<proteinExistence type="predicted"/>
<keyword evidence="1" id="KW-0175">Coiled coil</keyword>
<keyword evidence="3" id="KW-1185">Reference proteome</keyword>
<accession>A0A0E0LDB5</accession>
<dbReference type="Proteomes" id="UP000026962">
    <property type="component" value="Chromosome 6"/>
</dbReference>
<organism evidence="2">
    <name type="scientific">Oryza punctata</name>
    <name type="common">Red rice</name>
    <dbReference type="NCBI Taxonomy" id="4537"/>
    <lineage>
        <taxon>Eukaryota</taxon>
        <taxon>Viridiplantae</taxon>
        <taxon>Streptophyta</taxon>
        <taxon>Embryophyta</taxon>
        <taxon>Tracheophyta</taxon>
        <taxon>Spermatophyta</taxon>
        <taxon>Magnoliopsida</taxon>
        <taxon>Liliopsida</taxon>
        <taxon>Poales</taxon>
        <taxon>Poaceae</taxon>
        <taxon>BOP clade</taxon>
        <taxon>Oryzoideae</taxon>
        <taxon>Oryzeae</taxon>
        <taxon>Oryzinae</taxon>
        <taxon>Oryza</taxon>
    </lineage>
</organism>
<sequence>MMRSSLVGGSVAVRPATMAARAPSRLPSTAVHLPRCTGWPLHRLTVGASNLPKTATPCVTAPAFPWVDDDDDVTEITTYEVIAWSAEEAIELIKQTPPMTTHDVGNLLRKYERVLHRAEAQSVDTYAGSKMLVRCHAMAWEAYETVLPALLGFGTSMTVGEVLTECIRRGNVNNGRRDVQPRLLAAFGVRPESLPANPLERHFVAGIMYAALETRSCVRRRARLLRRVERRNQRREEEMRKREEEEEALEGDEDFFNCKRSNFCPRI</sequence>
<dbReference type="AlphaFoldDB" id="A0A0E0LDB5"/>
<evidence type="ECO:0000313" key="2">
    <source>
        <dbReference type="EnsemblPlants" id="OPUNC06G18650.1"/>
    </source>
</evidence>
<name>A0A0E0LDB5_ORYPU</name>
<feature type="coiled-coil region" evidence="1">
    <location>
        <begin position="225"/>
        <end position="252"/>
    </location>
</feature>
<dbReference type="Gramene" id="OPUNC06G18650.1">
    <property type="protein sequence ID" value="OPUNC06G18650.1"/>
    <property type="gene ID" value="OPUNC06G18650"/>
</dbReference>
<evidence type="ECO:0000256" key="1">
    <source>
        <dbReference type="SAM" id="Coils"/>
    </source>
</evidence>
<evidence type="ECO:0000313" key="3">
    <source>
        <dbReference type="Proteomes" id="UP000026962"/>
    </source>
</evidence>
<reference evidence="2" key="2">
    <citation type="submission" date="2018-05" db="EMBL/GenBank/DDBJ databases">
        <title>OpunRS2 (Oryza punctata Reference Sequence Version 2).</title>
        <authorList>
            <person name="Zhang J."/>
            <person name="Kudrna D."/>
            <person name="Lee S."/>
            <person name="Talag J."/>
            <person name="Welchert J."/>
            <person name="Wing R.A."/>
        </authorList>
    </citation>
    <scope>NUCLEOTIDE SEQUENCE [LARGE SCALE GENOMIC DNA]</scope>
</reference>
<dbReference type="OMA" id="RCHAMAW"/>
<dbReference type="HOGENOM" id="CLU_081112_0_0_1"/>
<reference evidence="2" key="1">
    <citation type="submission" date="2015-04" db="UniProtKB">
        <authorList>
            <consortium name="EnsemblPlants"/>
        </authorList>
    </citation>
    <scope>IDENTIFICATION</scope>
</reference>